<evidence type="ECO:0000256" key="1">
    <source>
        <dbReference type="SAM" id="MobiDB-lite"/>
    </source>
</evidence>
<organism evidence="2 3">
    <name type="scientific">Tremella mesenterica</name>
    <name type="common">Jelly fungus</name>
    <dbReference type="NCBI Taxonomy" id="5217"/>
    <lineage>
        <taxon>Eukaryota</taxon>
        <taxon>Fungi</taxon>
        <taxon>Dikarya</taxon>
        <taxon>Basidiomycota</taxon>
        <taxon>Agaricomycotina</taxon>
        <taxon>Tremellomycetes</taxon>
        <taxon>Tremellales</taxon>
        <taxon>Tremellaceae</taxon>
        <taxon>Tremella</taxon>
    </lineage>
</organism>
<comment type="caution">
    <text evidence="2">The sequence shown here is derived from an EMBL/GenBank/DDBJ whole genome shotgun (WGS) entry which is preliminary data.</text>
</comment>
<dbReference type="InParanoid" id="A0A4Q1BR11"/>
<feature type="compositionally biased region" description="Polar residues" evidence="1">
    <location>
        <begin position="94"/>
        <end position="103"/>
    </location>
</feature>
<reference evidence="2 3" key="1">
    <citation type="submission" date="2016-06" db="EMBL/GenBank/DDBJ databases">
        <title>Evolution of pathogenesis and genome organization in the Tremellales.</title>
        <authorList>
            <person name="Cuomo C."/>
            <person name="Litvintseva A."/>
            <person name="Heitman J."/>
            <person name="Chen Y."/>
            <person name="Sun S."/>
            <person name="Springer D."/>
            <person name="Dromer F."/>
            <person name="Young S."/>
            <person name="Zeng Q."/>
            <person name="Chapman S."/>
            <person name="Gujja S."/>
            <person name="Saif S."/>
            <person name="Birren B."/>
        </authorList>
    </citation>
    <scope>NUCLEOTIDE SEQUENCE [LARGE SCALE GENOMIC DNA]</scope>
    <source>
        <strain evidence="2 3">ATCC 28783</strain>
    </source>
</reference>
<gene>
    <name evidence="2" type="ORF">M231_02228</name>
</gene>
<protein>
    <submittedName>
        <fullName evidence="2">Uncharacterized protein</fullName>
    </submittedName>
</protein>
<feature type="region of interest" description="Disordered" evidence="1">
    <location>
        <begin position="1"/>
        <end position="103"/>
    </location>
</feature>
<dbReference type="EMBL" id="SDIL01000018">
    <property type="protein sequence ID" value="RXK40395.1"/>
    <property type="molecule type" value="Genomic_DNA"/>
</dbReference>
<dbReference type="AlphaFoldDB" id="A0A4Q1BR11"/>
<accession>A0A4Q1BR11</accession>
<name>A0A4Q1BR11_TREME</name>
<proteinExistence type="predicted"/>
<dbReference type="Proteomes" id="UP000289152">
    <property type="component" value="Unassembled WGS sequence"/>
</dbReference>
<sequence length="131" mass="13998">MTGGEVSDPSEDEGSEGVENSLESDAHNQEDATEMPEPDGSNGIDHHAPSSIQVLGGTVTGEPPVPSGLIGEQADLTRKYTDDTGDDDDDFKGINSQPDQTETGLTRSIFRAWGIFQGLAYDTVEAWRSLE</sequence>
<keyword evidence="3" id="KW-1185">Reference proteome</keyword>
<evidence type="ECO:0000313" key="2">
    <source>
        <dbReference type="EMBL" id="RXK40395.1"/>
    </source>
</evidence>
<dbReference type="VEuPathDB" id="FungiDB:TREMEDRAFT_65453"/>
<evidence type="ECO:0000313" key="3">
    <source>
        <dbReference type="Proteomes" id="UP000289152"/>
    </source>
</evidence>